<dbReference type="SUPFAM" id="SSF56436">
    <property type="entry name" value="C-type lectin-like"/>
    <property type="match status" value="1"/>
</dbReference>
<dbReference type="InterPro" id="IPR024775">
    <property type="entry name" value="DinB-like"/>
</dbReference>
<dbReference type="InterPro" id="IPR017806">
    <property type="entry name" value="EgtB"/>
</dbReference>
<dbReference type="EC" id="1.8.-.-" evidence="6"/>
<dbReference type="InterPro" id="IPR051043">
    <property type="entry name" value="Sulfatase_Mod_Factor_Kinase"/>
</dbReference>
<dbReference type="InterPro" id="IPR005532">
    <property type="entry name" value="SUMF_dom"/>
</dbReference>
<sequence>MSVVVRSKPSLRERFVDVRDFSDRITRSLSPEDCMVQSTEDASPIRWHLAHTTWFFETFVLKQDPTYQEFHPEFAYLFNSYYNAVGKQFPRPQRGTISRPGLDGIRDYRAYVDQQMMTRMESAEFLGNHSHTIEVGLNHEQQHQELILTDIKHALSANPMLPIYEDSVFDDRDSASGNWDRFDSGQYEIGHRTSEFCFDNEEPRHTVYLPEFSIAADLVTCGQFINFIEDGGYRRPELWLSLGWNAVNDDDWASPLYWVCQDGQWMQFTLAGLVPVNRDWPVCHVSYFEADAYARWAGCRLPTEFEWEFAGNSAASVEADSSESIENHGQFADRLFRDDLAIHPTRSSSGMAGAVWQWTSSSYQAYPGYRPPDGAIGEYNGKFMCNQYVLRGGSVATSSSHYRNTYRNFFPANARWQFSGLRLAR</sequence>
<dbReference type="EMBL" id="SJPI01000002">
    <property type="protein sequence ID" value="TWT50870.1"/>
    <property type="molecule type" value="Genomic_DNA"/>
</dbReference>
<protein>
    <submittedName>
        <fullName evidence="6">Iron(II)-dependent oxidoreductase EgtB</fullName>
        <ecNumber evidence="6">1.8.-.-</ecNumber>
    </submittedName>
</protein>
<gene>
    <name evidence="6" type="primary">egtB</name>
    <name evidence="6" type="ORF">Pla22_36130</name>
</gene>
<accession>A0A5C5WJP1</accession>
<dbReference type="GO" id="GO:0016491">
    <property type="term" value="F:oxidoreductase activity"/>
    <property type="evidence" value="ECO:0007669"/>
    <property type="project" value="UniProtKB-KW"/>
</dbReference>
<feature type="domain" description="DinB-like" evidence="5">
    <location>
        <begin position="17"/>
        <end position="147"/>
    </location>
</feature>
<dbReference type="OrthoDB" id="9812426at2"/>
<name>A0A5C5WJP1_9BACT</name>
<evidence type="ECO:0000256" key="1">
    <source>
        <dbReference type="ARBA" id="ARBA00023002"/>
    </source>
</evidence>
<dbReference type="NCBIfam" id="TIGR03440">
    <property type="entry name" value="egtB_TIGR03440"/>
    <property type="match status" value="1"/>
</dbReference>
<reference evidence="6 7" key="1">
    <citation type="submission" date="2019-02" db="EMBL/GenBank/DDBJ databases">
        <title>Deep-cultivation of Planctomycetes and their phenomic and genomic characterization uncovers novel biology.</title>
        <authorList>
            <person name="Wiegand S."/>
            <person name="Jogler M."/>
            <person name="Boedeker C."/>
            <person name="Pinto D."/>
            <person name="Vollmers J."/>
            <person name="Rivas-Marin E."/>
            <person name="Kohn T."/>
            <person name="Peeters S.H."/>
            <person name="Heuer A."/>
            <person name="Rast P."/>
            <person name="Oberbeckmann S."/>
            <person name="Bunk B."/>
            <person name="Jeske O."/>
            <person name="Meyerdierks A."/>
            <person name="Storesund J.E."/>
            <person name="Kallscheuer N."/>
            <person name="Luecker S."/>
            <person name="Lage O.M."/>
            <person name="Pohl T."/>
            <person name="Merkel B.J."/>
            <person name="Hornburger P."/>
            <person name="Mueller R.-W."/>
            <person name="Bruemmer F."/>
            <person name="Labrenz M."/>
            <person name="Spormann A.M."/>
            <person name="Op Den Camp H."/>
            <person name="Overmann J."/>
            <person name="Amann R."/>
            <person name="Jetten M.S.M."/>
            <person name="Mascher T."/>
            <person name="Medema M.H."/>
            <person name="Devos D.P."/>
            <person name="Kaster A.-K."/>
            <person name="Ovreas L."/>
            <person name="Rohde M."/>
            <person name="Galperin M.Y."/>
            <person name="Jogler C."/>
        </authorList>
    </citation>
    <scope>NUCLEOTIDE SEQUENCE [LARGE SCALE GENOMIC DNA]</scope>
    <source>
        <strain evidence="6 7">Pla22</strain>
    </source>
</reference>
<evidence type="ECO:0000259" key="4">
    <source>
        <dbReference type="Pfam" id="PF03781"/>
    </source>
</evidence>
<dbReference type="PANTHER" id="PTHR23150:SF36">
    <property type="entry name" value="HERCYNINE OXYGENASE"/>
    <property type="match status" value="1"/>
</dbReference>
<evidence type="ECO:0000256" key="3">
    <source>
        <dbReference type="ARBA" id="ARBA00037882"/>
    </source>
</evidence>
<keyword evidence="2" id="KW-0408">Iron</keyword>
<evidence type="ECO:0000313" key="7">
    <source>
        <dbReference type="Proteomes" id="UP000316598"/>
    </source>
</evidence>
<dbReference type="Gene3D" id="3.90.1580.10">
    <property type="entry name" value="paralog of FGE (formylglycine-generating enzyme)"/>
    <property type="match status" value="1"/>
</dbReference>
<dbReference type="AlphaFoldDB" id="A0A5C5WJP1"/>
<evidence type="ECO:0000259" key="5">
    <source>
        <dbReference type="Pfam" id="PF12867"/>
    </source>
</evidence>
<dbReference type="Proteomes" id="UP000316598">
    <property type="component" value="Unassembled WGS sequence"/>
</dbReference>
<dbReference type="Pfam" id="PF12867">
    <property type="entry name" value="DinB_2"/>
    <property type="match status" value="1"/>
</dbReference>
<dbReference type="RefSeq" id="WP_146516023.1">
    <property type="nucleotide sequence ID" value="NZ_SJPI01000002.1"/>
</dbReference>
<proteinExistence type="predicted"/>
<dbReference type="PANTHER" id="PTHR23150">
    <property type="entry name" value="SULFATASE MODIFYING FACTOR 1, 2"/>
    <property type="match status" value="1"/>
</dbReference>
<dbReference type="InterPro" id="IPR016187">
    <property type="entry name" value="CTDL_fold"/>
</dbReference>
<dbReference type="InterPro" id="IPR042095">
    <property type="entry name" value="SUMF_sf"/>
</dbReference>
<feature type="domain" description="Sulfatase-modifying factor enzyme-like" evidence="4">
    <location>
        <begin position="184"/>
        <end position="425"/>
    </location>
</feature>
<evidence type="ECO:0000313" key="6">
    <source>
        <dbReference type="EMBL" id="TWT50870.1"/>
    </source>
</evidence>
<evidence type="ECO:0000256" key="2">
    <source>
        <dbReference type="ARBA" id="ARBA00023004"/>
    </source>
</evidence>
<comment type="caution">
    <text evidence="6">The sequence shown here is derived from an EMBL/GenBank/DDBJ whole genome shotgun (WGS) entry which is preliminary data.</text>
</comment>
<dbReference type="GO" id="GO:0052699">
    <property type="term" value="P:ergothioneine biosynthetic process"/>
    <property type="evidence" value="ECO:0007669"/>
    <property type="project" value="InterPro"/>
</dbReference>
<organism evidence="6 7">
    <name type="scientific">Rubripirellula amarantea</name>
    <dbReference type="NCBI Taxonomy" id="2527999"/>
    <lineage>
        <taxon>Bacteria</taxon>
        <taxon>Pseudomonadati</taxon>
        <taxon>Planctomycetota</taxon>
        <taxon>Planctomycetia</taxon>
        <taxon>Pirellulales</taxon>
        <taxon>Pirellulaceae</taxon>
        <taxon>Rubripirellula</taxon>
    </lineage>
</organism>
<keyword evidence="1 6" id="KW-0560">Oxidoreductase</keyword>
<comment type="pathway">
    <text evidence="3">Amino-acid biosynthesis; ergothioneine biosynthesis.</text>
</comment>
<dbReference type="Pfam" id="PF03781">
    <property type="entry name" value="FGE-sulfatase"/>
    <property type="match status" value="1"/>
</dbReference>
<keyword evidence="7" id="KW-1185">Reference proteome</keyword>